<evidence type="ECO:0000313" key="2">
    <source>
        <dbReference type="EMBL" id="RMI28269.1"/>
    </source>
</evidence>
<comment type="caution">
    <text evidence="2">The sequence shown here is derived from an EMBL/GenBank/DDBJ whole genome shotgun (WGS) entry which is preliminary data.</text>
</comment>
<dbReference type="RefSeq" id="WP_122191706.1">
    <property type="nucleotide sequence ID" value="NZ_RFFH01000023.1"/>
</dbReference>
<dbReference type="Proteomes" id="UP000279275">
    <property type="component" value="Unassembled WGS sequence"/>
</dbReference>
<evidence type="ECO:0000256" key="1">
    <source>
        <dbReference type="SAM" id="SignalP"/>
    </source>
</evidence>
<gene>
    <name evidence="2" type="ORF">EBN03_30965</name>
</gene>
<proteinExistence type="predicted"/>
<keyword evidence="1" id="KW-0732">Signal</keyword>
<feature type="signal peptide" evidence="1">
    <location>
        <begin position="1"/>
        <end position="29"/>
    </location>
</feature>
<dbReference type="EMBL" id="RFFH01000023">
    <property type="protein sequence ID" value="RMI28269.1"/>
    <property type="molecule type" value="Genomic_DNA"/>
</dbReference>
<evidence type="ECO:0000313" key="3">
    <source>
        <dbReference type="Proteomes" id="UP000279275"/>
    </source>
</evidence>
<dbReference type="AlphaFoldDB" id="A0A3M2KS16"/>
<sequence length="94" mass="9001">MLSPLVRSTAILTATAGIALSVGAGAALAQTTTTTPAPATTSTGSGTALAAQLYQVSPLLADLACIVGGEGGSYGMQGPLPGTMQCSNGSVVAY</sequence>
<protein>
    <submittedName>
        <fullName evidence="2">Uncharacterized protein</fullName>
    </submittedName>
</protein>
<feature type="chain" id="PRO_5018193432" evidence="1">
    <location>
        <begin position="30"/>
        <end position="94"/>
    </location>
</feature>
<keyword evidence="3" id="KW-1185">Reference proteome</keyword>
<name>A0A3M2KS16_9NOCA</name>
<accession>A0A3M2KS16</accession>
<organism evidence="2 3">
    <name type="scientific">Nocardia stercoris</name>
    <dbReference type="NCBI Taxonomy" id="2483361"/>
    <lineage>
        <taxon>Bacteria</taxon>
        <taxon>Bacillati</taxon>
        <taxon>Actinomycetota</taxon>
        <taxon>Actinomycetes</taxon>
        <taxon>Mycobacteriales</taxon>
        <taxon>Nocardiaceae</taxon>
        <taxon>Nocardia</taxon>
    </lineage>
</organism>
<reference evidence="2 3" key="1">
    <citation type="submission" date="2018-10" db="EMBL/GenBank/DDBJ databases">
        <title>Isolation from cow dung.</title>
        <authorList>
            <person name="Ling L."/>
        </authorList>
    </citation>
    <scope>NUCLEOTIDE SEQUENCE [LARGE SCALE GENOMIC DNA]</scope>
    <source>
        <strain evidence="2 3">NEAU-LL90</strain>
    </source>
</reference>